<organism evidence="2 3">
    <name type="scientific">Popillia japonica</name>
    <name type="common">Japanese beetle</name>
    <dbReference type="NCBI Taxonomy" id="7064"/>
    <lineage>
        <taxon>Eukaryota</taxon>
        <taxon>Metazoa</taxon>
        <taxon>Ecdysozoa</taxon>
        <taxon>Arthropoda</taxon>
        <taxon>Hexapoda</taxon>
        <taxon>Insecta</taxon>
        <taxon>Pterygota</taxon>
        <taxon>Neoptera</taxon>
        <taxon>Endopterygota</taxon>
        <taxon>Coleoptera</taxon>
        <taxon>Polyphaga</taxon>
        <taxon>Scarabaeiformia</taxon>
        <taxon>Scarabaeidae</taxon>
        <taxon>Rutelinae</taxon>
        <taxon>Popillia</taxon>
    </lineage>
</organism>
<accession>A0AAW1K276</accession>
<dbReference type="AlphaFoldDB" id="A0AAW1K276"/>
<evidence type="ECO:0000313" key="2">
    <source>
        <dbReference type="EMBL" id="KAK9711623.1"/>
    </source>
</evidence>
<gene>
    <name evidence="2" type="ORF">QE152_g25373</name>
</gene>
<feature type="region of interest" description="Disordered" evidence="1">
    <location>
        <begin position="69"/>
        <end position="118"/>
    </location>
</feature>
<keyword evidence="3" id="KW-1185">Reference proteome</keyword>
<name>A0AAW1K276_POPJA</name>
<dbReference type="EMBL" id="JASPKY010000277">
    <property type="protein sequence ID" value="KAK9711623.1"/>
    <property type="molecule type" value="Genomic_DNA"/>
</dbReference>
<reference evidence="2 3" key="1">
    <citation type="journal article" date="2024" name="BMC Genomics">
        <title>De novo assembly and annotation of Popillia japonica's genome with initial clues to its potential as an invasive pest.</title>
        <authorList>
            <person name="Cucini C."/>
            <person name="Boschi S."/>
            <person name="Funari R."/>
            <person name="Cardaioli E."/>
            <person name="Iannotti N."/>
            <person name="Marturano G."/>
            <person name="Paoli F."/>
            <person name="Bruttini M."/>
            <person name="Carapelli A."/>
            <person name="Frati F."/>
            <person name="Nardi F."/>
        </authorList>
    </citation>
    <scope>NUCLEOTIDE SEQUENCE [LARGE SCALE GENOMIC DNA]</scope>
    <source>
        <strain evidence="2">DMR45628</strain>
    </source>
</reference>
<evidence type="ECO:0000256" key="1">
    <source>
        <dbReference type="SAM" id="MobiDB-lite"/>
    </source>
</evidence>
<dbReference type="Proteomes" id="UP001458880">
    <property type="component" value="Unassembled WGS sequence"/>
</dbReference>
<evidence type="ECO:0000313" key="3">
    <source>
        <dbReference type="Proteomes" id="UP001458880"/>
    </source>
</evidence>
<comment type="caution">
    <text evidence="2">The sequence shown here is derived from an EMBL/GenBank/DDBJ whole genome shotgun (WGS) entry which is preliminary data.</text>
</comment>
<sequence length="146" mass="16637">MILKHFVYHRVVNNRIHQVSKAETKVIAYILVEVRQKNKTKEKHESGFFLDANTRGRNIVAARQSDRCGIRDQVGEQEEQGPPASSWENDGCERGVTNSIEQEEQGPPASSWENDGCERGVTNSITVNHRLSTRLFEQEILFLVCL</sequence>
<protein>
    <submittedName>
        <fullName evidence="2">Uncharacterized protein</fullName>
    </submittedName>
</protein>
<proteinExistence type="predicted"/>